<dbReference type="Gene3D" id="3.40.50.620">
    <property type="entry name" value="HUPs"/>
    <property type="match status" value="1"/>
</dbReference>
<dbReference type="Pfam" id="PF00733">
    <property type="entry name" value="Asn_synthase"/>
    <property type="match status" value="1"/>
</dbReference>
<dbReference type="GO" id="GO:0005524">
    <property type="term" value="F:ATP binding"/>
    <property type="evidence" value="ECO:0007669"/>
    <property type="project" value="UniProtKB-KW"/>
</dbReference>
<comment type="catalytic activity">
    <reaction evidence="9">
        <text>L-aspartate + L-glutamine + ATP + H2O = L-asparagine + L-glutamate + AMP + diphosphate + H(+)</text>
        <dbReference type="Rhea" id="RHEA:12228"/>
        <dbReference type="ChEBI" id="CHEBI:15377"/>
        <dbReference type="ChEBI" id="CHEBI:15378"/>
        <dbReference type="ChEBI" id="CHEBI:29985"/>
        <dbReference type="ChEBI" id="CHEBI:29991"/>
        <dbReference type="ChEBI" id="CHEBI:30616"/>
        <dbReference type="ChEBI" id="CHEBI:33019"/>
        <dbReference type="ChEBI" id="CHEBI:58048"/>
        <dbReference type="ChEBI" id="CHEBI:58359"/>
        <dbReference type="ChEBI" id="CHEBI:456215"/>
        <dbReference type="EC" id="6.3.5.4"/>
    </reaction>
</comment>
<dbReference type="EMBL" id="MN739334">
    <property type="protein sequence ID" value="QHS99019.1"/>
    <property type="molecule type" value="Genomic_DNA"/>
</dbReference>
<dbReference type="InterPro" id="IPR029055">
    <property type="entry name" value="Ntn_hydrolases_N"/>
</dbReference>
<accession>A0A6C0C5G8</accession>
<evidence type="ECO:0000256" key="9">
    <source>
        <dbReference type="ARBA" id="ARBA00048741"/>
    </source>
</evidence>
<protein>
    <recommendedName>
        <fullName evidence="2">asparagine synthase (glutamine-hydrolyzing)</fullName>
        <ecNumber evidence="2">6.3.5.4</ecNumber>
    </recommendedName>
    <alternativeName>
        <fullName evidence="8">Glutamine-dependent asparagine synthetase</fullName>
    </alternativeName>
</protein>
<evidence type="ECO:0000256" key="3">
    <source>
        <dbReference type="ARBA" id="ARBA00022598"/>
    </source>
</evidence>
<name>A0A6C0C5G8_9ZZZZ</name>
<dbReference type="NCBIfam" id="TIGR01536">
    <property type="entry name" value="asn_synth_AEB"/>
    <property type="match status" value="1"/>
</dbReference>
<evidence type="ECO:0000256" key="6">
    <source>
        <dbReference type="ARBA" id="ARBA00022840"/>
    </source>
</evidence>
<keyword evidence="5" id="KW-0547">Nucleotide-binding</keyword>
<dbReference type="GO" id="GO:0006529">
    <property type="term" value="P:asparagine biosynthetic process"/>
    <property type="evidence" value="ECO:0007669"/>
    <property type="project" value="UniProtKB-KW"/>
</dbReference>
<evidence type="ECO:0000256" key="8">
    <source>
        <dbReference type="ARBA" id="ARBA00030234"/>
    </source>
</evidence>
<reference evidence="11" key="1">
    <citation type="journal article" date="2020" name="Nature">
        <title>Giant virus diversity and host interactions through global metagenomics.</title>
        <authorList>
            <person name="Schulz F."/>
            <person name="Roux S."/>
            <person name="Paez-Espino D."/>
            <person name="Jungbluth S."/>
            <person name="Walsh D.A."/>
            <person name="Denef V.J."/>
            <person name="McMahon K.D."/>
            <person name="Konstantinidis K.T."/>
            <person name="Eloe-Fadrosh E.A."/>
            <person name="Kyrpides N.C."/>
            <person name="Woyke T."/>
        </authorList>
    </citation>
    <scope>NUCLEOTIDE SEQUENCE</scope>
    <source>
        <strain evidence="11">GVMAG-M-3300020185-33</strain>
    </source>
</reference>
<evidence type="ECO:0000256" key="1">
    <source>
        <dbReference type="ARBA" id="ARBA00005187"/>
    </source>
</evidence>
<dbReference type="InterPro" id="IPR001962">
    <property type="entry name" value="Asn_synthase"/>
</dbReference>
<dbReference type="AlphaFoldDB" id="A0A6C0C5G8"/>
<evidence type="ECO:0000256" key="2">
    <source>
        <dbReference type="ARBA" id="ARBA00012737"/>
    </source>
</evidence>
<dbReference type="Pfam" id="PF13537">
    <property type="entry name" value="GATase_7"/>
    <property type="match status" value="1"/>
</dbReference>
<keyword evidence="6" id="KW-0067">ATP-binding</keyword>
<dbReference type="PANTHER" id="PTHR11772:SF23">
    <property type="entry name" value="ASPARAGINE SYNTHETASE [GLUTAMINE-HYDROLYZING]"/>
    <property type="match status" value="1"/>
</dbReference>
<dbReference type="InterPro" id="IPR014729">
    <property type="entry name" value="Rossmann-like_a/b/a_fold"/>
</dbReference>
<organism evidence="11">
    <name type="scientific">viral metagenome</name>
    <dbReference type="NCBI Taxonomy" id="1070528"/>
    <lineage>
        <taxon>unclassified sequences</taxon>
        <taxon>metagenomes</taxon>
        <taxon>organismal metagenomes</taxon>
    </lineage>
</organism>
<keyword evidence="7" id="KW-0061">Asparagine biosynthesis</keyword>
<evidence type="ECO:0000256" key="7">
    <source>
        <dbReference type="ARBA" id="ARBA00022888"/>
    </source>
</evidence>
<feature type="domain" description="Glutamine amidotransferase type-2" evidence="10">
    <location>
        <begin position="2"/>
        <end position="190"/>
    </location>
</feature>
<evidence type="ECO:0000259" key="10">
    <source>
        <dbReference type="PROSITE" id="PS51278"/>
    </source>
</evidence>
<sequence>MCGIFAVLSNDINDNIDFEKKNFHKGKNRGPENSIFKKIDTNAVFGFHRLAINGYTDPNSEQPIELDDCILICNGEIYNWREIHHTLGVPPTTQSDCEIIIHLYKQFGIEYTVNKLDGVFSFMLFDKTKNKTFIARDPFGVRPLFYSYNKVSTNQYYHVFSSELKMMTHMLSDCNAHQFKPGSYAEINMDNGDITNTIYYNNVSTNLILDDDNLEESYCRLIKNGLIAAVKKRVLNTDREVACLLSGGLDSSLITALVAKSLSSPNKLKTWSIGMEGSEDLKYARLVANHIGTDHHEMVVSKEDFLGAIPEVIYTIESHDTTTVRASVGNWLISKFIKEFSDSKVIFNGDGSDEITGGYMYFHCAPNSLAFDHECKRLLNDLCYFDVLRSDRSISSHGLEARTPFLDKNFVQMYLSIPADIRFDTMKGTKIEKYLLRKAFDNDNLLPKEVLWRRKEAFSDGVSASKESWFETIQNFAKDKYKDMDGPTAEKYWYKELFNQYYPNCKEVIPYMWMPKFIDAVDASARTLDIYKSTSCEISSEKS</sequence>
<proteinExistence type="predicted"/>
<dbReference type="EC" id="6.3.5.4" evidence="2"/>
<dbReference type="PANTHER" id="PTHR11772">
    <property type="entry name" value="ASPARAGINE SYNTHETASE"/>
    <property type="match status" value="1"/>
</dbReference>
<dbReference type="InterPro" id="IPR006426">
    <property type="entry name" value="Asn_synth_AEB"/>
</dbReference>
<dbReference type="CDD" id="cd01991">
    <property type="entry name" value="Asn_synthase_B_C"/>
    <property type="match status" value="1"/>
</dbReference>
<dbReference type="SUPFAM" id="SSF56235">
    <property type="entry name" value="N-terminal nucleophile aminohydrolases (Ntn hydrolases)"/>
    <property type="match status" value="1"/>
</dbReference>
<dbReference type="GO" id="GO:0005829">
    <property type="term" value="C:cytosol"/>
    <property type="evidence" value="ECO:0007669"/>
    <property type="project" value="TreeGrafter"/>
</dbReference>
<dbReference type="GO" id="GO:0004066">
    <property type="term" value="F:asparagine synthase (glutamine-hydrolyzing) activity"/>
    <property type="evidence" value="ECO:0007669"/>
    <property type="project" value="UniProtKB-EC"/>
</dbReference>
<keyword evidence="4" id="KW-0028">Amino-acid biosynthesis</keyword>
<keyword evidence="3" id="KW-0436">Ligase</keyword>
<dbReference type="Gene3D" id="3.60.20.10">
    <property type="entry name" value="Glutamine Phosphoribosylpyrophosphate, subunit 1, domain 1"/>
    <property type="match status" value="1"/>
</dbReference>
<evidence type="ECO:0000256" key="4">
    <source>
        <dbReference type="ARBA" id="ARBA00022605"/>
    </source>
</evidence>
<comment type="pathway">
    <text evidence="1">Amino-acid biosynthesis; L-asparagine biosynthesis; L-asparagine from L-aspartate (L-Gln route): step 1/1.</text>
</comment>
<evidence type="ECO:0000256" key="5">
    <source>
        <dbReference type="ARBA" id="ARBA00022741"/>
    </source>
</evidence>
<dbReference type="SUPFAM" id="SSF52402">
    <property type="entry name" value="Adenine nucleotide alpha hydrolases-like"/>
    <property type="match status" value="1"/>
</dbReference>
<dbReference type="InterPro" id="IPR017932">
    <property type="entry name" value="GATase_2_dom"/>
</dbReference>
<dbReference type="PIRSF" id="PIRSF001589">
    <property type="entry name" value="Asn_synthetase_glu-h"/>
    <property type="match status" value="1"/>
</dbReference>
<evidence type="ECO:0000313" key="11">
    <source>
        <dbReference type="EMBL" id="QHS99019.1"/>
    </source>
</evidence>
<dbReference type="PROSITE" id="PS51278">
    <property type="entry name" value="GATASE_TYPE_2"/>
    <property type="match status" value="1"/>
</dbReference>
<dbReference type="InterPro" id="IPR050795">
    <property type="entry name" value="Asn_Synthetase"/>
</dbReference>